<dbReference type="InterPro" id="IPR009068">
    <property type="entry name" value="uS15_NS1_RNA-bd_sf"/>
</dbReference>
<dbReference type="Pfam" id="PF00312">
    <property type="entry name" value="Ribosomal_S15"/>
    <property type="match status" value="1"/>
</dbReference>
<dbReference type="AlphaFoldDB" id="A0A1B6JQU5"/>
<feature type="non-terminal residue" evidence="8">
    <location>
        <position position="124"/>
    </location>
</feature>
<organism evidence="8">
    <name type="scientific">Homalodisca liturata</name>
    <dbReference type="NCBI Taxonomy" id="320908"/>
    <lineage>
        <taxon>Eukaryota</taxon>
        <taxon>Metazoa</taxon>
        <taxon>Ecdysozoa</taxon>
        <taxon>Arthropoda</taxon>
        <taxon>Hexapoda</taxon>
        <taxon>Insecta</taxon>
        <taxon>Pterygota</taxon>
        <taxon>Neoptera</taxon>
        <taxon>Paraneoptera</taxon>
        <taxon>Hemiptera</taxon>
        <taxon>Auchenorrhyncha</taxon>
        <taxon>Membracoidea</taxon>
        <taxon>Cicadellidae</taxon>
        <taxon>Cicadellinae</taxon>
        <taxon>Proconiini</taxon>
        <taxon>Homalodisca</taxon>
    </lineage>
</organism>
<dbReference type="PROSITE" id="PS00362">
    <property type="entry name" value="RIBOSOMAL_S15"/>
    <property type="match status" value="1"/>
</dbReference>
<evidence type="ECO:0000256" key="5">
    <source>
        <dbReference type="ARBA" id="ARBA00035470"/>
    </source>
</evidence>
<evidence type="ECO:0000256" key="6">
    <source>
        <dbReference type="RuleBase" id="RU003919"/>
    </source>
</evidence>
<evidence type="ECO:0000313" key="8">
    <source>
        <dbReference type="EMBL" id="JAT01274.1"/>
    </source>
</evidence>
<dbReference type="Gene3D" id="1.10.287.10">
    <property type="entry name" value="S15/NS1, RNA-binding"/>
    <property type="match status" value="1"/>
</dbReference>
<dbReference type="CDD" id="cd00353">
    <property type="entry name" value="Ribosomal_S15p_S13e"/>
    <property type="match status" value="1"/>
</dbReference>
<protein>
    <recommendedName>
        <fullName evidence="4">Small ribosomal subunit protein uS15</fullName>
    </recommendedName>
    <alternativeName>
        <fullName evidence="5">40S ribosomal protein S13</fullName>
    </alternativeName>
</protein>
<dbReference type="EMBL" id="GECU01006433">
    <property type="protein sequence ID" value="JAT01274.1"/>
    <property type="molecule type" value="Transcribed_RNA"/>
</dbReference>
<dbReference type="GO" id="GO:0006412">
    <property type="term" value="P:translation"/>
    <property type="evidence" value="ECO:0007669"/>
    <property type="project" value="InterPro"/>
</dbReference>
<dbReference type="GO" id="GO:0070181">
    <property type="term" value="F:small ribosomal subunit rRNA binding"/>
    <property type="evidence" value="ECO:0007669"/>
    <property type="project" value="TreeGrafter"/>
</dbReference>
<proteinExistence type="inferred from homology"/>
<accession>A0A1B6JQU5</accession>
<dbReference type="InterPro" id="IPR012606">
    <property type="entry name" value="Ribosomal_uS15_N"/>
</dbReference>
<evidence type="ECO:0000256" key="1">
    <source>
        <dbReference type="ARBA" id="ARBA00008434"/>
    </source>
</evidence>
<evidence type="ECO:0000259" key="7">
    <source>
        <dbReference type="SMART" id="SM01386"/>
    </source>
</evidence>
<dbReference type="Pfam" id="PF08069">
    <property type="entry name" value="Ribosomal_S13_N"/>
    <property type="match status" value="1"/>
</dbReference>
<name>A0A1B6JQU5_9HEMI</name>
<gene>
    <name evidence="8" type="ORF">g.5999</name>
</gene>
<comment type="similarity">
    <text evidence="1 6">Belongs to the universal ribosomal protein uS15 family.</text>
</comment>
<dbReference type="PANTHER" id="PTHR11885:SF6">
    <property type="entry name" value="SMALL RIBOSOMAL SUBUNIT PROTEIN US15"/>
    <property type="match status" value="1"/>
</dbReference>
<keyword evidence="3 6" id="KW-0687">Ribonucleoprotein</keyword>
<feature type="non-terminal residue" evidence="8">
    <location>
        <position position="1"/>
    </location>
</feature>
<feature type="domain" description="Small ribosomal subunit protein uS15 N-terminal" evidence="7">
    <location>
        <begin position="1"/>
        <end position="56"/>
    </location>
</feature>
<evidence type="ECO:0000256" key="4">
    <source>
        <dbReference type="ARBA" id="ARBA00035165"/>
    </source>
</evidence>
<evidence type="ECO:0000256" key="3">
    <source>
        <dbReference type="ARBA" id="ARBA00023274"/>
    </source>
</evidence>
<keyword evidence="2 6" id="KW-0689">Ribosomal protein</keyword>
<sequence>HSRGKGKSSTVKPFTTTIPTYMAEPVPEIKKIIINLANRGNSASAIGAILRDQYGIGNAKDVLGTNLLDFMKKNSCAPAVPEDLSALVDKANNVRKHLSMFKKDNGAKYRLILINSRVHRLVRY</sequence>
<dbReference type="InterPro" id="IPR000589">
    <property type="entry name" value="Ribosomal_uS15"/>
</dbReference>
<dbReference type="PANTHER" id="PTHR11885">
    <property type="entry name" value="RIBOSOMAL PROTEIN S15P/S13E"/>
    <property type="match status" value="1"/>
</dbReference>
<dbReference type="GO" id="GO:0003735">
    <property type="term" value="F:structural constituent of ribosome"/>
    <property type="evidence" value="ECO:0007669"/>
    <property type="project" value="InterPro"/>
</dbReference>
<reference evidence="8" key="1">
    <citation type="submission" date="2015-11" db="EMBL/GenBank/DDBJ databases">
        <title>De novo transcriptome assembly of four potential Pierce s Disease insect vectors from Arizona vineyards.</title>
        <authorList>
            <person name="Tassone E.E."/>
        </authorList>
    </citation>
    <scope>NUCLEOTIDE SEQUENCE</scope>
</reference>
<dbReference type="GO" id="GO:0022627">
    <property type="term" value="C:cytosolic small ribosomal subunit"/>
    <property type="evidence" value="ECO:0007669"/>
    <property type="project" value="TreeGrafter"/>
</dbReference>
<dbReference type="InterPro" id="IPR023029">
    <property type="entry name" value="Ribosomal_uS15_arc_euk"/>
</dbReference>
<dbReference type="SUPFAM" id="SSF47060">
    <property type="entry name" value="S15/NS1 RNA-binding domain"/>
    <property type="match status" value="1"/>
</dbReference>
<dbReference type="Gene3D" id="4.10.860.130">
    <property type="match status" value="1"/>
</dbReference>
<dbReference type="SMART" id="SM01386">
    <property type="entry name" value="Ribosomal_S13_N"/>
    <property type="match status" value="1"/>
</dbReference>
<evidence type="ECO:0000256" key="2">
    <source>
        <dbReference type="ARBA" id="ARBA00022980"/>
    </source>
</evidence>